<name>A0A2C8FE02_9BACT</name>
<dbReference type="Gene3D" id="3.90.25.10">
    <property type="entry name" value="UDP-galactose 4-epimerase, domain 1"/>
    <property type="match status" value="1"/>
</dbReference>
<keyword evidence="3" id="KW-0378">Hydrolase</keyword>
<dbReference type="KEGG" id="pprf:DPRO_3854"/>
<dbReference type="OrthoDB" id="9771073at2"/>
<evidence type="ECO:0000313" key="4">
    <source>
        <dbReference type="Proteomes" id="UP000219215"/>
    </source>
</evidence>
<sequence length="394" mass="45068">MRVLILGADGYLGWPTALLFSSLGHEVTAVDNYFRRHTCDRLDVGMLYPVPTFNQRAQIWHELSGYEIKTVICDLAEPKCMRSLFNGRVKYQWAIDSSFDGPPDVVIHYAEQPSAPYSMLTYETADETLINNLRVTNNLMFAIRDLSPSTHLVKLGTMGEYGTPNIDIEEGWLDIQHKGRSDRFLFPRQASSLYHTTKILDTDLLWFGVRMWDLKVTDLMQGPVYGIETDQTIINPRLKTIFNYDEFFGTIINRFIVQAVIEHPLTVYGKGGQTRGYLNIKDTLQCVEKAALTPPKPGEMLIYNQIMETFSVNELAEMVVSVGRKLGYNTQIQNVPNPRIEAEDHYYNPNYQALVSLGVKPHYLTEDVLIRMFEIVAEHADTIKRDVILGKSKW</sequence>
<dbReference type="Pfam" id="PF01370">
    <property type="entry name" value="Epimerase"/>
    <property type="match status" value="1"/>
</dbReference>
<proteinExistence type="inferred from homology"/>
<reference evidence="4" key="1">
    <citation type="submission" date="2017-09" db="EMBL/GenBank/DDBJ databases">
        <authorList>
            <person name="Regsiter A."/>
            <person name="William W."/>
        </authorList>
    </citation>
    <scope>NUCLEOTIDE SEQUENCE [LARGE SCALE GENOMIC DNA]</scope>
    <source>
        <strain evidence="4">500-1</strain>
    </source>
</reference>
<accession>A0A2C8FE02</accession>
<dbReference type="EC" id="3.13.1.1" evidence="3"/>
<dbReference type="GO" id="GO:0046507">
    <property type="term" value="F:UDPsulfoquinovose synthase activity"/>
    <property type="evidence" value="ECO:0007669"/>
    <property type="project" value="UniProtKB-EC"/>
</dbReference>
<protein>
    <submittedName>
        <fullName evidence="3">UDP-sulfoquinovose synthase</fullName>
        <ecNumber evidence="3">3.13.1.1</ecNumber>
    </submittedName>
</protein>
<keyword evidence="4" id="KW-1185">Reference proteome</keyword>
<dbReference type="PANTHER" id="PTHR43000">
    <property type="entry name" value="DTDP-D-GLUCOSE 4,6-DEHYDRATASE-RELATED"/>
    <property type="match status" value="1"/>
</dbReference>
<dbReference type="Gene3D" id="3.40.50.720">
    <property type="entry name" value="NAD(P)-binding Rossmann-like Domain"/>
    <property type="match status" value="1"/>
</dbReference>
<comment type="similarity">
    <text evidence="1">Belongs to the NAD(P)-dependent epimerase/dehydratase family.</text>
</comment>
<gene>
    <name evidence="3" type="ORF">DPRO_3854</name>
</gene>
<dbReference type="AlphaFoldDB" id="A0A2C8FE02"/>
<dbReference type="RefSeq" id="WP_097013450.1">
    <property type="nucleotide sequence ID" value="NZ_LT907975.1"/>
</dbReference>
<dbReference type="InterPro" id="IPR036291">
    <property type="entry name" value="NAD(P)-bd_dom_sf"/>
</dbReference>
<dbReference type="SUPFAM" id="SSF51735">
    <property type="entry name" value="NAD(P)-binding Rossmann-fold domains"/>
    <property type="match status" value="1"/>
</dbReference>
<organism evidence="3 4">
    <name type="scientific">Pseudodesulfovibrio profundus</name>
    <dbReference type="NCBI Taxonomy" id="57320"/>
    <lineage>
        <taxon>Bacteria</taxon>
        <taxon>Pseudomonadati</taxon>
        <taxon>Thermodesulfobacteriota</taxon>
        <taxon>Desulfovibrionia</taxon>
        <taxon>Desulfovibrionales</taxon>
        <taxon>Desulfovibrionaceae</taxon>
    </lineage>
</organism>
<evidence type="ECO:0000256" key="1">
    <source>
        <dbReference type="ARBA" id="ARBA00007637"/>
    </source>
</evidence>
<dbReference type="EMBL" id="LT907975">
    <property type="protein sequence ID" value="SOB60771.1"/>
    <property type="molecule type" value="Genomic_DNA"/>
</dbReference>
<evidence type="ECO:0000313" key="3">
    <source>
        <dbReference type="EMBL" id="SOB60771.1"/>
    </source>
</evidence>
<evidence type="ECO:0000259" key="2">
    <source>
        <dbReference type="Pfam" id="PF01370"/>
    </source>
</evidence>
<dbReference type="Proteomes" id="UP000219215">
    <property type="component" value="Chromosome DPRO"/>
</dbReference>
<feature type="domain" description="NAD-dependent epimerase/dehydratase" evidence="2">
    <location>
        <begin position="3"/>
        <end position="293"/>
    </location>
</feature>
<dbReference type="InterPro" id="IPR001509">
    <property type="entry name" value="Epimerase_deHydtase"/>
</dbReference>